<reference evidence="1 2" key="1">
    <citation type="submission" date="2016-05" db="EMBL/GenBank/DDBJ databases">
        <title>Comparative analysis of secretome profiles of manganese(II)-oxidizing ascomycete fungi.</title>
        <authorList>
            <consortium name="DOE Joint Genome Institute"/>
            <person name="Zeiner C.A."/>
            <person name="Purvine S.O."/>
            <person name="Zink E.M."/>
            <person name="Wu S."/>
            <person name="Pasa-Tolic L."/>
            <person name="Chaput D.L."/>
            <person name="Haridas S."/>
            <person name="Grigoriev I.V."/>
            <person name="Santelli C.M."/>
            <person name="Hansel C.M."/>
        </authorList>
    </citation>
    <scope>NUCLEOTIDE SEQUENCE [LARGE SCALE GENOMIC DNA]</scope>
    <source>
        <strain evidence="1 2">SRC1lrK2f</strain>
    </source>
</reference>
<evidence type="ECO:0000313" key="1">
    <source>
        <dbReference type="EMBL" id="OAG24218.1"/>
    </source>
</evidence>
<protein>
    <submittedName>
        <fullName evidence="1">Uncharacterized protein</fullName>
    </submittedName>
</protein>
<name>A0A177DXL5_ALTAL</name>
<accession>A0A177DXL5</accession>
<keyword evidence="2" id="KW-1185">Reference proteome</keyword>
<sequence length="64" mass="7441">MLSLHRISYSKRPSHRWSEGGLLTMAGMERWASIAVLFRTTTTTLHFAKEELDRETMQRHVPPS</sequence>
<dbReference type="KEGG" id="aalt:CC77DRAFT_506105"/>
<dbReference type="VEuPathDB" id="FungiDB:CC77DRAFT_506105"/>
<dbReference type="GeneID" id="29117553"/>
<dbReference type="RefSeq" id="XP_018389639.1">
    <property type="nucleotide sequence ID" value="XM_018531959.1"/>
</dbReference>
<proteinExistence type="predicted"/>
<dbReference type="AlphaFoldDB" id="A0A177DXL5"/>
<evidence type="ECO:0000313" key="2">
    <source>
        <dbReference type="Proteomes" id="UP000077248"/>
    </source>
</evidence>
<dbReference type="EMBL" id="KV441471">
    <property type="protein sequence ID" value="OAG24218.1"/>
    <property type="molecule type" value="Genomic_DNA"/>
</dbReference>
<organism evidence="1 2">
    <name type="scientific">Alternaria alternata</name>
    <name type="common">Alternaria rot fungus</name>
    <name type="synonym">Torula alternata</name>
    <dbReference type="NCBI Taxonomy" id="5599"/>
    <lineage>
        <taxon>Eukaryota</taxon>
        <taxon>Fungi</taxon>
        <taxon>Dikarya</taxon>
        <taxon>Ascomycota</taxon>
        <taxon>Pezizomycotina</taxon>
        <taxon>Dothideomycetes</taxon>
        <taxon>Pleosporomycetidae</taxon>
        <taxon>Pleosporales</taxon>
        <taxon>Pleosporineae</taxon>
        <taxon>Pleosporaceae</taxon>
        <taxon>Alternaria</taxon>
        <taxon>Alternaria sect. Alternaria</taxon>
        <taxon>Alternaria alternata complex</taxon>
    </lineage>
</organism>
<dbReference type="Proteomes" id="UP000077248">
    <property type="component" value="Unassembled WGS sequence"/>
</dbReference>
<gene>
    <name evidence="1" type="ORF">CC77DRAFT_506105</name>
</gene>